<reference evidence="2" key="1">
    <citation type="journal article" date="2020" name="Stud. Mycol.">
        <title>101 Dothideomycetes genomes: a test case for predicting lifestyles and emergence of pathogens.</title>
        <authorList>
            <person name="Haridas S."/>
            <person name="Albert R."/>
            <person name="Binder M."/>
            <person name="Bloem J."/>
            <person name="Labutti K."/>
            <person name="Salamov A."/>
            <person name="Andreopoulos B."/>
            <person name="Baker S."/>
            <person name="Barry K."/>
            <person name="Bills G."/>
            <person name="Bluhm B."/>
            <person name="Cannon C."/>
            <person name="Castanera R."/>
            <person name="Culley D."/>
            <person name="Daum C."/>
            <person name="Ezra D."/>
            <person name="Gonzalez J."/>
            <person name="Henrissat B."/>
            <person name="Kuo A."/>
            <person name="Liang C."/>
            <person name="Lipzen A."/>
            <person name="Lutzoni F."/>
            <person name="Magnuson J."/>
            <person name="Mondo S."/>
            <person name="Nolan M."/>
            <person name="Ohm R."/>
            <person name="Pangilinan J."/>
            <person name="Park H.-J."/>
            <person name="Ramirez L."/>
            <person name="Alfaro M."/>
            <person name="Sun H."/>
            <person name="Tritt A."/>
            <person name="Yoshinaga Y."/>
            <person name="Zwiers L.-H."/>
            <person name="Turgeon B."/>
            <person name="Goodwin S."/>
            <person name="Spatafora J."/>
            <person name="Crous P."/>
            <person name="Grigoriev I."/>
        </authorList>
    </citation>
    <scope>NUCLEOTIDE SEQUENCE</scope>
    <source>
        <strain evidence="2">CBS 269.34</strain>
    </source>
</reference>
<feature type="transmembrane region" description="Helical" evidence="1">
    <location>
        <begin position="20"/>
        <end position="43"/>
    </location>
</feature>
<organism evidence="2 3">
    <name type="scientific">Lophium mytilinum</name>
    <dbReference type="NCBI Taxonomy" id="390894"/>
    <lineage>
        <taxon>Eukaryota</taxon>
        <taxon>Fungi</taxon>
        <taxon>Dikarya</taxon>
        <taxon>Ascomycota</taxon>
        <taxon>Pezizomycotina</taxon>
        <taxon>Dothideomycetes</taxon>
        <taxon>Pleosporomycetidae</taxon>
        <taxon>Mytilinidiales</taxon>
        <taxon>Mytilinidiaceae</taxon>
        <taxon>Lophium</taxon>
    </lineage>
</organism>
<evidence type="ECO:0000313" key="3">
    <source>
        <dbReference type="Proteomes" id="UP000799750"/>
    </source>
</evidence>
<feature type="transmembrane region" description="Helical" evidence="1">
    <location>
        <begin position="69"/>
        <end position="88"/>
    </location>
</feature>
<accession>A0A6A6R339</accession>
<sequence length="93" mass="10510">MPPPPFLEMGLSVRCCILRRFLFFYFFIFGSFLVHTFWVNFLFSPGLMAGGGHGSCSTILMRLTARRKLVRWLLVAGLPGCVYSGLWVDEASV</sequence>
<name>A0A6A6R339_9PEZI</name>
<evidence type="ECO:0000256" key="1">
    <source>
        <dbReference type="SAM" id="Phobius"/>
    </source>
</evidence>
<keyword evidence="3" id="KW-1185">Reference proteome</keyword>
<keyword evidence="1" id="KW-1133">Transmembrane helix</keyword>
<evidence type="ECO:0000313" key="2">
    <source>
        <dbReference type="EMBL" id="KAF2498704.1"/>
    </source>
</evidence>
<gene>
    <name evidence="2" type="ORF">BU16DRAFT_303011</name>
</gene>
<dbReference type="Proteomes" id="UP000799750">
    <property type="component" value="Unassembled WGS sequence"/>
</dbReference>
<dbReference type="EMBL" id="MU004185">
    <property type="protein sequence ID" value="KAF2498704.1"/>
    <property type="molecule type" value="Genomic_DNA"/>
</dbReference>
<proteinExistence type="predicted"/>
<protein>
    <submittedName>
        <fullName evidence="2">Uncharacterized protein</fullName>
    </submittedName>
</protein>
<dbReference type="AlphaFoldDB" id="A0A6A6R339"/>
<keyword evidence="1" id="KW-0472">Membrane</keyword>
<keyword evidence="1" id="KW-0812">Transmembrane</keyword>